<feature type="non-terminal residue" evidence="2">
    <location>
        <position position="72"/>
    </location>
</feature>
<gene>
    <name evidence="2" type="ORF">Q604_UNBC06736G0001</name>
</gene>
<name>W1YA77_9ZZZZ</name>
<comment type="caution">
    <text evidence="2">The sequence shown here is derived from an EMBL/GenBank/DDBJ whole genome shotgun (WGS) entry which is preliminary data.</text>
</comment>
<protein>
    <submittedName>
        <fullName evidence="2">ABC superfamily ATP binding cassette transporter, solute-binding protein</fullName>
    </submittedName>
</protein>
<proteinExistence type="predicted"/>
<reference evidence="2" key="1">
    <citation type="submission" date="2013-12" db="EMBL/GenBank/DDBJ databases">
        <title>A Varibaculum cambriense genome reconstructed from a premature infant gut community with otherwise low bacterial novelty that shifts toward anaerobic metabolism during the third week of life.</title>
        <authorList>
            <person name="Brown C.T."/>
            <person name="Sharon I."/>
            <person name="Thomas B.C."/>
            <person name="Castelle C.J."/>
            <person name="Morowitz M.J."/>
            <person name="Banfield J.F."/>
        </authorList>
    </citation>
    <scope>NUCLEOTIDE SEQUENCE</scope>
</reference>
<dbReference type="EMBL" id="AZMM01006736">
    <property type="protein sequence ID" value="ETJ39402.1"/>
    <property type="molecule type" value="Genomic_DNA"/>
</dbReference>
<evidence type="ECO:0000313" key="2">
    <source>
        <dbReference type="EMBL" id="ETJ39402.1"/>
    </source>
</evidence>
<dbReference type="AlphaFoldDB" id="W1YA77"/>
<organism evidence="2">
    <name type="scientific">human gut metagenome</name>
    <dbReference type="NCBI Taxonomy" id="408170"/>
    <lineage>
        <taxon>unclassified sequences</taxon>
        <taxon>metagenomes</taxon>
        <taxon>organismal metagenomes</taxon>
    </lineage>
</organism>
<sequence length="72" mass="7156">SFETEIPMVMTTRRLFLGGTASVAAMAALAACAKSSDSGSGPGSASGGAQEATKAMNIHAPRPTRTSSPVVC</sequence>
<feature type="region of interest" description="Disordered" evidence="1">
    <location>
        <begin position="34"/>
        <end position="72"/>
    </location>
</feature>
<feature type="non-terminal residue" evidence="2">
    <location>
        <position position="1"/>
    </location>
</feature>
<accession>W1YA77</accession>
<evidence type="ECO:0000256" key="1">
    <source>
        <dbReference type="SAM" id="MobiDB-lite"/>
    </source>
</evidence>